<name>A0ABY3MWN6_9GAMM</name>
<dbReference type="SUPFAM" id="SSF53335">
    <property type="entry name" value="S-adenosyl-L-methionine-dependent methyltransferases"/>
    <property type="match status" value="1"/>
</dbReference>
<dbReference type="EMBL" id="PJAI02000009">
    <property type="protein sequence ID" value="TYK65594.1"/>
    <property type="molecule type" value="Genomic_DNA"/>
</dbReference>
<dbReference type="Gene3D" id="3.40.50.720">
    <property type="entry name" value="NAD(P)-binding Rossmann-like Domain"/>
    <property type="match status" value="1"/>
</dbReference>
<evidence type="ECO:0000313" key="2">
    <source>
        <dbReference type="Proteomes" id="UP000815846"/>
    </source>
</evidence>
<organism evidence="1 2">
    <name type="scientific">Colwellia echini</name>
    <dbReference type="NCBI Taxonomy" id="1982103"/>
    <lineage>
        <taxon>Bacteria</taxon>
        <taxon>Pseudomonadati</taxon>
        <taxon>Pseudomonadota</taxon>
        <taxon>Gammaproteobacteria</taxon>
        <taxon>Alteromonadales</taxon>
        <taxon>Colwelliaceae</taxon>
        <taxon>Colwellia</taxon>
    </lineage>
</organism>
<reference evidence="1 2" key="1">
    <citation type="submission" date="2019-08" db="EMBL/GenBank/DDBJ databases">
        <title>Microbe sample from Colwellia echini.</title>
        <authorList>
            <person name="Christiansen L."/>
            <person name="Pathiraja D."/>
            <person name="Schultz-Johansen M."/>
            <person name="Choi I.-G."/>
            <person name="Stougaard P."/>
        </authorList>
    </citation>
    <scope>NUCLEOTIDE SEQUENCE [LARGE SCALE GENOMIC DNA]</scope>
    <source>
        <strain evidence="1 2">A3</strain>
    </source>
</reference>
<comment type="caution">
    <text evidence="1">The sequence shown here is derived from an EMBL/GenBank/DDBJ whole genome shotgun (WGS) entry which is preliminary data.</text>
</comment>
<keyword evidence="2" id="KW-1185">Reference proteome</keyword>
<gene>
    <name evidence="1" type="ORF">CWS31_009525</name>
</gene>
<accession>A0ABY3MWN6</accession>
<protein>
    <recommendedName>
        <fullName evidence="3">C-methyltransferase domain-containing protein</fullName>
    </recommendedName>
</protein>
<dbReference type="Proteomes" id="UP000815846">
    <property type="component" value="Unassembled WGS sequence"/>
</dbReference>
<proteinExistence type="predicted"/>
<evidence type="ECO:0008006" key="3">
    <source>
        <dbReference type="Google" id="ProtNLM"/>
    </source>
</evidence>
<sequence length="385" mass="44757">MYTPGFVETNGGSIAMHRLCDLINYNGFEAFIWLGTLESEVKVHDDFNTPAINTDKLDDFIVVYTEIVSGNPLNAKHVIRWFLNKPGFFTNKINYGNNELYFYQQIVFNDTDYNSNLENKLYVSYFNKKLWQQTNFNKRSGSGYLLRKGRGREISHNLENSIKIDGMNHSEMEIIFNKVKYFYSYDLQTAYTMFAAMCGCIPIVIPQKNVSACEWQPREELRYGIAYGDTKEEIAYSNNTREKIIPYLDKLNEETKSDVKSFIKKSQSFFSINYKTKQNIETEKLNYIKRLKETDNKILLFGTGSGLVLIMDLLERNGIQPDYFCDNDPNKIGTNIYGYRINKPDEILSSDNQFVVLITSMFISEVTQQIKKYDNVKEILSGYDD</sequence>
<evidence type="ECO:0000313" key="1">
    <source>
        <dbReference type="EMBL" id="TYK65594.1"/>
    </source>
</evidence>
<dbReference type="RefSeq" id="WP_101344130.1">
    <property type="nucleotide sequence ID" value="NZ_PJAI02000009.1"/>
</dbReference>
<dbReference type="InterPro" id="IPR029063">
    <property type="entry name" value="SAM-dependent_MTases_sf"/>
</dbReference>